<dbReference type="InterPro" id="IPR000835">
    <property type="entry name" value="HTH_MarR-typ"/>
</dbReference>
<gene>
    <name evidence="5" type="ORF">FB562_2243</name>
</gene>
<evidence type="ECO:0000313" key="6">
    <source>
        <dbReference type="Proteomes" id="UP000317998"/>
    </source>
</evidence>
<evidence type="ECO:0000259" key="4">
    <source>
        <dbReference type="PROSITE" id="PS50995"/>
    </source>
</evidence>
<keyword evidence="3" id="KW-0804">Transcription</keyword>
<dbReference type="Proteomes" id="UP000317998">
    <property type="component" value="Unassembled WGS sequence"/>
</dbReference>
<dbReference type="Pfam" id="PF12802">
    <property type="entry name" value="MarR_2"/>
    <property type="match status" value="1"/>
</dbReference>
<name>A0A542YF48_9MICO</name>
<keyword evidence="1" id="KW-0805">Transcription regulation</keyword>
<evidence type="ECO:0000313" key="5">
    <source>
        <dbReference type="EMBL" id="TQL46718.1"/>
    </source>
</evidence>
<evidence type="ECO:0000256" key="3">
    <source>
        <dbReference type="ARBA" id="ARBA00023163"/>
    </source>
</evidence>
<dbReference type="PANTHER" id="PTHR42756">
    <property type="entry name" value="TRANSCRIPTIONAL REGULATOR, MARR"/>
    <property type="match status" value="1"/>
</dbReference>
<dbReference type="OrthoDB" id="162531at2"/>
<accession>A0A542YF48</accession>
<dbReference type="PRINTS" id="PR00598">
    <property type="entry name" value="HTHMARR"/>
</dbReference>
<dbReference type="InterPro" id="IPR036390">
    <property type="entry name" value="WH_DNA-bd_sf"/>
</dbReference>
<evidence type="ECO:0000256" key="2">
    <source>
        <dbReference type="ARBA" id="ARBA00023125"/>
    </source>
</evidence>
<keyword evidence="6" id="KW-1185">Reference proteome</keyword>
<dbReference type="SUPFAM" id="SSF46785">
    <property type="entry name" value="Winged helix' DNA-binding domain"/>
    <property type="match status" value="1"/>
</dbReference>
<organism evidence="5 6">
    <name type="scientific">Homoserinimonas aerilata</name>
    <dbReference type="NCBI Taxonomy" id="1162970"/>
    <lineage>
        <taxon>Bacteria</taxon>
        <taxon>Bacillati</taxon>
        <taxon>Actinomycetota</taxon>
        <taxon>Actinomycetes</taxon>
        <taxon>Micrococcales</taxon>
        <taxon>Microbacteriaceae</taxon>
        <taxon>Homoserinimonas</taxon>
    </lineage>
</organism>
<dbReference type="InterPro" id="IPR036388">
    <property type="entry name" value="WH-like_DNA-bd_sf"/>
</dbReference>
<feature type="domain" description="HTH marR-type" evidence="4">
    <location>
        <begin position="16"/>
        <end position="145"/>
    </location>
</feature>
<proteinExistence type="predicted"/>
<protein>
    <submittedName>
        <fullName evidence="5">DNA-binding MarR family transcriptional regulator</fullName>
    </submittedName>
</protein>
<dbReference type="GO" id="GO:0003677">
    <property type="term" value="F:DNA binding"/>
    <property type="evidence" value="ECO:0007669"/>
    <property type="project" value="UniProtKB-KW"/>
</dbReference>
<dbReference type="Gene3D" id="1.10.10.10">
    <property type="entry name" value="Winged helix-like DNA-binding domain superfamily/Winged helix DNA-binding domain"/>
    <property type="match status" value="1"/>
</dbReference>
<reference evidence="5 6" key="1">
    <citation type="submission" date="2019-06" db="EMBL/GenBank/DDBJ databases">
        <title>Sequencing the genomes of 1000 actinobacteria strains.</title>
        <authorList>
            <person name="Klenk H.-P."/>
        </authorList>
    </citation>
    <scope>NUCLEOTIDE SEQUENCE [LARGE SCALE GENOMIC DNA]</scope>
    <source>
        <strain evidence="5 6">DSM 26477</strain>
    </source>
</reference>
<sequence length="157" mass="17347">MTNNRAEGPQVPVHESTRLLREFTSLGDEFERYMGRELTVNPTDLQAMQHLIMSGPLSPTEIARRLQISTAAATVVVDRLAKVGHVSRAAHPTDRRGVVVVPAKESVAKAMSTLMPMITGIDEIIGEFDETEKDTITRYLRRVIDVYRSSIPAGDSS</sequence>
<dbReference type="PROSITE" id="PS50995">
    <property type="entry name" value="HTH_MARR_2"/>
    <property type="match status" value="1"/>
</dbReference>
<evidence type="ECO:0000256" key="1">
    <source>
        <dbReference type="ARBA" id="ARBA00023015"/>
    </source>
</evidence>
<dbReference type="AlphaFoldDB" id="A0A542YF48"/>
<dbReference type="EMBL" id="VFOM01000002">
    <property type="protein sequence ID" value="TQL46718.1"/>
    <property type="molecule type" value="Genomic_DNA"/>
</dbReference>
<dbReference type="RefSeq" id="WP_141881361.1">
    <property type="nucleotide sequence ID" value="NZ_VFOM01000002.1"/>
</dbReference>
<comment type="caution">
    <text evidence="5">The sequence shown here is derived from an EMBL/GenBank/DDBJ whole genome shotgun (WGS) entry which is preliminary data.</text>
</comment>
<dbReference type="PANTHER" id="PTHR42756:SF1">
    <property type="entry name" value="TRANSCRIPTIONAL REPRESSOR OF EMRAB OPERON"/>
    <property type="match status" value="1"/>
</dbReference>
<keyword evidence="2 5" id="KW-0238">DNA-binding</keyword>
<dbReference type="GO" id="GO:0003700">
    <property type="term" value="F:DNA-binding transcription factor activity"/>
    <property type="evidence" value="ECO:0007669"/>
    <property type="project" value="InterPro"/>
</dbReference>
<dbReference type="SMART" id="SM00347">
    <property type="entry name" value="HTH_MARR"/>
    <property type="match status" value="1"/>
</dbReference>